<proteinExistence type="inferred from homology"/>
<dbReference type="InterPro" id="IPR029962">
    <property type="entry name" value="TBL"/>
</dbReference>
<dbReference type="Pfam" id="PF13839">
    <property type="entry name" value="PC-Esterase"/>
    <property type="match status" value="1"/>
</dbReference>
<evidence type="ECO:0000256" key="5">
    <source>
        <dbReference type="ARBA" id="ARBA00022968"/>
    </source>
</evidence>
<accession>A0A811M917</accession>
<keyword evidence="6 10" id="KW-1133">Transmembrane helix</keyword>
<comment type="similarity">
    <text evidence="2">Belongs to the PC-esterase family. TBL subfamily.</text>
</comment>
<feature type="region of interest" description="Disordered" evidence="9">
    <location>
        <begin position="1"/>
        <end position="22"/>
    </location>
</feature>
<dbReference type="PANTHER" id="PTHR32285">
    <property type="entry name" value="PROTEIN TRICHOME BIREFRINGENCE-LIKE 9-RELATED"/>
    <property type="match status" value="1"/>
</dbReference>
<evidence type="ECO:0000256" key="7">
    <source>
        <dbReference type="ARBA" id="ARBA00023034"/>
    </source>
</evidence>
<feature type="compositionally biased region" description="Polar residues" evidence="9">
    <location>
        <begin position="1"/>
        <end position="12"/>
    </location>
</feature>
<feature type="domain" description="Trichome birefringence-like N-terminal" evidence="12">
    <location>
        <begin position="84"/>
        <end position="136"/>
    </location>
</feature>
<dbReference type="AlphaFoldDB" id="A0A811M917"/>
<dbReference type="GO" id="GO:0000139">
    <property type="term" value="C:Golgi membrane"/>
    <property type="evidence" value="ECO:0007669"/>
    <property type="project" value="UniProtKB-SubCell"/>
</dbReference>
<dbReference type="Pfam" id="PF14416">
    <property type="entry name" value="PMR5N"/>
    <property type="match status" value="1"/>
</dbReference>
<feature type="domain" description="Trichome birefringence-like C-terminal" evidence="11">
    <location>
        <begin position="137"/>
        <end position="431"/>
    </location>
</feature>
<dbReference type="EMBL" id="CAJGYO010000001">
    <property type="protein sequence ID" value="CAD6205172.1"/>
    <property type="molecule type" value="Genomic_DNA"/>
</dbReference>
<dbReference type="InterPro" id="IPR025846">
    <property type="entry name" value="TBL_N"/>
</dbReference>
<keyword evidence="8 10" id="KW-0472">Membrane</keyword>
<dbReference type="Proteomes" id="UP000604825">
    <property type="component" value="Unassembled WGS sequence"/>
</dbReference>
<feature type="transmembrane region" description="Helical" evidence="10">
    <location>
        <begin position="32"/>
        <end position="53"/>
    </location>
</feature>
<dbReference type="InterPro" id="IPR026057">
    <property type="entry name" value="TBL_C"/>
</dbReference>
<dbReference type="GO" id="GO:1990538">
    <property type="term" value="F:xylan O-acetyltransferase activity"/>
    <property type="evidence" value="ECO:0007669"/>
    <property type="project" value="UniProtKB-ARBA"/>
</dbReference>
<dbReference type="PANTHER" id="PTHR32285:SF136">
    <property type="entry name" value="OS06G0272850 PROTEIN"/>
    <property type="match status" value="1"/>
</dbReference>
<evidence type="ECO:0008006" key="15">
    <source>
        <dbReference type="Google" id="ProtNLM"/>
    </source>
</evidence>
<evidence type="ECO:0000313" key="13">
    <source>
        <dbReference type="EMBL" id="CAD6205172.1"/>
    </source>
</evidence>
<keyword evidence="7" id="KW-0333">Golgi apparatus</keyword>
<evidence type="ECO:0000256" key="2">
    <source>
        <dbReference type="ARBA" id="ARBA00007727"/>
    </source>
</evidence>
<evidence type="ECO:0000256" key="1">
    <source>
        <dbReference type="ARBA" id="ARBA00004323"/>
    </source>
</evidence>
<comment type="subcellular location">
    <subcellularLocation>
        <location evidence="1">Golgi apparatus membrane</location>
        <topology evidence="1">Single-pass type II membrane protein</topology>
    </subcellularLocation>
</comment>
<evidence type="ECO:0000256" key="4">
    <source>
        <dbReference type="ARBA" id="ARBA00022692"/>
    </source>
</evidence>
<evidence type="ECO:0000256" key="10">
    <source>
        <dbReference type="SAM" id="Phobius"/>
    </source>
</evidence>
<keyword evidence="3" id="KW-0808">Transferase</keyword>
<evidence type="ECO:0000313" key="14">
    <source>
        <dbReference type="Proteomes" id="UP000604825"/>
    </source>
</evidence>
<organism evidence="13 14">
    <name type="scientific">Miscanthus lutarioriparius</name>
    <dbReference type="NCBI Taxonomy" id="422564"/>
    <lineage>
        <taxon>Eukaryota</taxon>
        <taxon>Viridiplantae</taxon>
        <taxon>Streptophyta</taxon>
        <taxon>Embryophyta</taxon>
        <taxon>Tracheophyta</taxon>
        <taxon>Spermatophyta</taxon>
        <taxon>Magnoliopsida</taxon>
        <taxon>Liliopsida</taxon>
        <taxon>Poales</taxon>
        <taxon>Poaceae</taxon>
        <taxon>PACMAD clade</taxon>
        <taxon>Panicoideae</taxon>
        <taxon>Andropogonodae</taxon>
        <taxon>Andropogoneae</taxon>
        <taxon>Saccharinae</taxon>
        <taxon>Miscanthus</taxon>
    </lineage>
</organism>
<dbReference type="OrthoDB" id="630188at2759"/>
<gene>
    <name evidence="13" type="ORF">NCGR_LOCUS3005</name>
</gene>
<evidence type="ECO:0000256" key="3">
    <source>
        <dbReference type="ARBA" id="ARBA00022679"/>
    </source>
</evidence>
<evidence type="ECO:0000256" key="8">
    <source>
        <dbReference type="ARBA" id="ARBA00023136"/>
    </source>
</evidence>
<keyword evidence="14" id="KW-1185">Reference proteome</keyword>
<reference evidence="13" key="1">
    <citation type="submission" date="2020-10" db="EMBL/GenBank/DDBJ databases">
        <authorList>
            <person name="Han B."/>
            <person name="Lu T."/>
            <person name="Zhao Q."/>
            <person name="Huang X."/>
            <person name="Zhao Y."/>
        </authorList>
    </citation>
    <scope>NUCLEOTIDE SEQUENCE</scope>
</reference>
<evidence type="ECO:0000259" key="11">
    <source>
        <dbReference type="Pfam" id="PF13839"/>
    </source>
</evidence>
<comment type="caution">
    <text evidence="13">The sequence shown here is derived from an EMBL/GenBank/DDBJ whole genome shotgun (WGS) entry which is preliminary data.</text>
</comment>
<evidence type="ECO:0000256" key="6">
    <source>
        <dbReference type="ARBA" id="ARBA00022989"/>
    </source>
</evidence>
<keyword evidence="5" id="KW-0735">Signal-anchor</keyword>
<evidence type="ECO:0000259" key="12">
    <source>
        <dbReference type="Pfam" id="PF14416"/>
    </source>
</evidence>
<protein>
    <recommendedName>
        <fullName evidence="15">Trichome birefringence-like N-terminal domain-containing protein</fullName>
    </recommendedName>
</protein>
<name>A0A811M917_9POAL</name>
<evidence type="ECO:0000256" key="9">
    <source>
        <dbReference type="SAM" id="MobiDB-lite"/>
    </source>
</evidence>
<sequence length="433" mass="49325">MRSLLHTTNDNNPHPPAAGSRKQQHWHCSSRCFVVSLLLVLVALVASDVYLSFPNRRNLLPLFRQPLLSRRPSKQRGGGGEGGGCDIFRGEWVPDPDAPYYTNDTCKVIHEHYDCMRYGKPDLGFVNWRWRPDGCDLPRFNPWRFLHMMRGKSLAFVGDSLGRNQKDSLICLLTRVAEPTTTTWLSSKHTVYYYGDYNFTVSHFWAPYLVRHEQIDEDGPAHTGVWNLYLDEPDDVWAAHVAEFDYVVVSASSWFYRPSMLYEAGRLVGCHYCKLPNVTDLTLRYALRMATRAALRALSGAGDGSGRFRGTALLRTVDPSQYEGGEWNGDGNCVRTAPYRRGQKRVEGFERDFRALQAEELSSAAKAVTDSGSKVRMLLMDTTEAMILRADAHPSKYRGWTPEKHFTLHNDCVHWCLPGAIDTWNDMLLHMLK</sequence>
<keyword evidence="4 10" id="KW-0812">Transmembrane</keyword>